<evidence type="ECO:0000256" key="1">
    <source>
        <dbReference type="SAM" id="Phobius"/>
    </source>
</evidence>
<keyword evidence="1" id="KW-1133">Transmembrane helix</keyword>
<dbReference type="Proteomes" id="UP000538147">
    <property type="component" value="Unassembled WGS sequence"/>
</dbReference>
<keyword evidence="1" id="KW-0812">Transmembrane</keyword>
<keyword evidence="1" id="KW-0472">Membrane</keyword>
<feature type="transmembrane region" description="Helical" evidence="1">
    <location>
        <begin position="27"/>
        <end position="45"/>
    </location>
</feature>
<reference evidence="2 3" key="1">
    <citation type="submission" date="2020-08" db="EMBL/GenBank/DDBJ databases">
        <title>Genomic Encyclopedia of Type Strains, Phase IV (KMG-IV): sequencing the most valuable type-strain genomes for metagenomic binning, comparative biology and taxonomic classification.</title>
        <authorList>
            <person name="Goeker M."/>
        </authorList>
    </citation>
    <scope>NUCLEOTIDE SEQUENCE [LARGE SCALE GENOMIC DNA]</scope>
    <source>
        <strain evidence="2 3">DSM 102189</strain>
    </source>
</reference>
<dbReference type="RefSeq" id="WP_184202644.1">
    <property type="nucleotide sequence ID" value="NZ_BMOX01000062.1"/>
</dbReference>
<dbReference type="EMBL" id="JACIIV010000034">
    <property type="protein sequence ID" value="MBB6229158.1"/>
    <property type="molecule type" value="Genomic_DNA"/>
</dbReference>
<feature type="transmembrane region" description="Helical" evidence="1">
    <location>
        <begin position="111"/>
        <end position="130"/>
    </location>
</feature>
<organism evidence="2 3">
    <name type="scientific">Polymorphobacter multimanifer</name>
    <dbReference type="NCBI Taxonomy" id="1070431"/>
    <lineage>
        <taxon>Bacteria</taxon>
        <taxon>Pseudomonadati</taxon>
        <taxon>Pseudomonadota</taxon>
        <taxon>Alphaproteobacteria</taxon>
        <taxon>Sphingomonadales</taxon>
        <taxon>Sphingosinicellaceae</taxon>
        <taxon>Polymorphobacter</taxon>
    </lineage>
</organism>
<comment type="caution">
    <text evidence="2">The sequence shown here is derived from an EMBL/GenBank/DDBJ whole genome shotgun (WGS) entry which is preliminary data.</text>
</comment>
<keyword evidence="3" id="KW-1185">Reference proteome</keyword>
<gene>
    <name evidence="2" type="ORF">FHS79_003359</name>
</gene>
<dbReference type="AlphaFoldDB" id="A0A841LJL8"/>
<evidence type="ECO:0000313" key="2">
    <source>
        <dbReference type="EMBL" id="MBB6229158.1"/>
    </source>
</evidence>
<proteinExistence type="predicted"/>
<feature type="transmembrane region" description="Helical" evidence="1">
    <location>
        <begin position="52"/>
        <end position="70"/>
    </location>
</feature>
<evidence type="ECO:0000313" key="3">
    <source>
        <dbReference type="Proteomes" id="UP000538147"/>
    </source>
</evidence>
<accession>A0A841LJL8</accession>
<sequence length="133" mass="14292">MITTIFIILLTGTCAFAMVRGRTDERLAAFAMITAAVLSPIAMASGYSAPETGVLGIDLGLLAFLLVLALKSDRYWPLWAAGFQVVGTSIHLATFVEVDIWPPAYGAAQGFWAWPVLAALLTGTLVEARYRNN</sequence>
<protein>
    <recommendedName>
        <fullName evidence="4">Integral membrane protein</fullName>
    </recommendedName>
</protein>
<evidence type="ECO:0008006" key="4">
    <source>
        <dbReference type="Google" id="ProtNLM"/>
    </source>
</evidence>
<name>A0A841LJL8_9SPHN</name>